<name>A0A6S7A6Y6_9BURK</name>
<dbReference type="AlphaFoldDB" id="A0A6S7A6Y6"/>
<evidence type="ECO:0000313" key="3">
    <source>
        <dbReference type="Proteomes" id="UP000494108"/>
    </source>
</evidence>
<dbReference type="EMBL" id="CADIJX010000018">
    <property type="protein sequence ID" value="CAB3714251.1"/>
    <property type="molecule type" value="Genomic_DNA"/>
</dbReference>
<sequence length="265" mass="28925">MAHPMKRRPLLLSLGLGLLMAAPLRALASADRNALIRQVYAMPPQSIPYNAQHAALMRLLRVQWMPVESGAPGIDFEQPLLGGRDTLAIARNALKTSDDALVLRRMAELCRWVPRYVASLGALAPGQYAVPAEMKEAFGFPESGVDALGRFTLRPQHLTLLRAAVWHEAGPSELEAVLREGERFWPMPYIDGKRPYGNASYIQVDMAALLGEPYPLDAKGYAITAPAKDARLAKLHHETLAALQVFLAHASAGKSTRSGHPRRGG</sequence>
<feature type="chain" id="PRO_5028973137" evidence="1">
    <location>
        <begin position="29"/>
        <end position="265"/>
    </location>
</feature>
<keyword evidence="3" id="KW-1185">Reference proteome</keyword>
<evidence type="ECO:0000313" key="2">
    <source>
        <dbReference type="EMBL" id="CAB3714251.1"/>
    </source>
</evidence>
<protein>
    <submittedName>
        <fullName evidence="2">Uncharacterized protein</fullName>
    </submittedName>
</protein>
<proteinExistence type="predicted"/>
<accession>A0A6S7A6Y6</accession>
<gene>
    <name evidence="2" type="ORF">LMG3431_06196</name>
</gene>
<evidence type="ECO:0000256" key="1">
    <source>
        <dbReference type="SAM" id="SignalP"/>
    </source>
</evidence>
<dbReference type="Proteomes" id="UP000494108">
    <property type="component" value="Unassembled WGS sequence"/>
</dbReference>
<reference evidence="2 3" key="1">
    <citation type="submission" date="2020-04" db="EMBL/GenBank/DDBJ databases">
        <authorList>
            <person name="De Canck E."/>
        </authorList>
    </citation>
    <scope>NUCLEOTIDE SEQUENCE [LARGE SCALE GENOMIC DNA]</scope>
    <source>
        <strain evidence="2 3">LMG 3431</strain>
    </source>
</reference>
<keyword evidence="1" id="KW-0732">Signal</keyword>
<feature type="signal peptide" evidence="1">
    <location>
        <begin position="1"/>
        <end position="28"/>
    </location>
</feature>
<organism evidence="2 3">
    <name type="scientific">Achromobacter pestifer</name>
    <dbReference type="NCBI Taxonomy" id="1353889"/>
    <lineage>
        <taxon>Bacteria</taxon>
        <taxon>Pseudomonadati</taxon>
        <taxon>Pseudomonadota</taxon>
        <taxon>Betaproteobacteria</taxon>
        <taxon>Burkholderiales</taxon>
        <taxon>Alcaligenaceae</taxon>
        <taxon>Achromobacter</taxon>
    </lineage>
</organism>